<reference evidence="2" key="1">
    <citation type="journal article" date="2020" name="Stud. Mycol.">
        <title>101 Dothideomycetes genomes: a test case for predicting lifestyles and emergence of pathogens.</title>
        <authorList>
            <person name="Haridas S."/>
            <person name="Albert R."/>
            <person name="Binder M."/>
            <person name="Bloem J."/>
            <person name="Labutti K."/>
            <person name="Salamov A."/>
            <person name="Andreopoulos B."/>
            <person name="Baker S."/>
            <person name="Barry K."/>
            <person name="Bills G."/>
            <person name="Bluhm B."/>
            <person name="Cannon C."/>
            <person name="Castanera R."/>
            <person name="Culley D."/>
            <person name="Daum C."/>
            <person name="Ezra D."/>
            <person name="Gonzalez J."/>
            <person name="Henrissat B."/>
            <person name="Kuo A."/>
            <person name="Liang C."/>
            <person name="Lipzen A."/>
            <person name="Lutzoni F."/>
            <person name="Magnuson J."/>
            <person name="Mondo S."/>
            <person name="Nolan M."/>
            <person name="Ohm R."/>
            <person name="Pangilinan J."/>
            <person name="Park H.-J."/>
            <person name="Ramirez L."/>
            <person name="Alfaro M."/>
            <person name="Sun H."/>
            <person name="Tritt A."/>
            <person name="Yoshinaga Y."/>
            <person name="Zwiers L.-H."/>
            <person name="Turgeon B."/>
            <person name="Goodwin S."/>
            <person name="Spatafora J."/>
            <person name="Crous P."/>
            <person name="Grigoriev I."/>
        </authorList>
    </citation>
    <scope>NUCLEOTIDE SEQUENCE</scope>
    <source>
        <strain evidence="2">CBS 119925</strain>
    </source>
</reference>
<evidence type="ECO:0000313" key="2">
    <source>
        <dbReference type="EMBL" id="KAF2746957.1"/>
    </source>
</evidence>
<name>A0A6A6VCW3_9PLEO</name>
<dbReference type="OrthoDB" id="3715018at2759"/>
<feature type="compositionally biased region" description="Pro residues" evidence="1">
    <location>
        <begin position="79"/>
        <end position="92"/>
    </location>
</feature>
<gene>
    <name evidence="2" type="ORF">M011DRAFT_477778</name>
</gene>
<sequence length="398" mass="45375">MAPTTRPHREVDYSYVPPTYQKASKVEKPKPKKKATKATTTPTTKTTTKSTKSAPPSTKATTKSSTKSTRKPKSTPKKPASPEPVPHTPPKNPQATLTSLPAELRIHIYSHLLSNSLIHVHHHKDEDDDNVPSRFTWTACRGTNPRSDLLCANPKWSGFSKEANRCTVKKKKPQDPTGFAALMNTCKGFRHELNHYMLRNVTVSVMVKDVIDFINHLEAKAPSQIKEITRLTLCGPHAHLSYRLEKVRDSFPNLKAVAFQGQVPHAFHDYIFPNEPPLKWLEGWWHFEEFTKIPRHIDVAIEAMSWNEECSNSHGWIGYPRYSWGRKLTVFEILRPGKEGEVEKGSGWGREDRQVVERTLFEGPATPDGQHIISNGPRAAWKSWWRGYDIEQQLRSWV</sequence>
<dbReference type="PANTHER" id="PTHR42085:SF1">
    <property type="entry name" value="F-BOX DOMAIN-CONTAINING PROTEIN"/>
    <property type="match status" value="1"/>
</dbReference>
<dbReference type="AlphaFoldDB" id="A0A6A6VCW3"/>
<dbReference type="InterPro" id="IPR038883">
    <property type="entry name" value="AN11006-like"/>
</dbReference>
<evidence type="ECO:0000256" key="1">
    <source>
        <dbReference type="SAM" id="MobiDB-lite"/>
    </source>
</evidence>
<dbReference type="PANTHER" id="PTHR42085">
    <property type="entry name" value="F-BOX DOMAIN-CONTAINING PROTEIN"/>
    <property type="match status" value="1"/>
</dbReference>
<evidence type="ECO:0000313" key="3">
    <source>
        <dbReference type="Proteomes" id="UP000799440"/>
    </source>
</evidence>
<feature type="compositionally biased region" description="Low complexity" evidence="1">
    <location>
        <begin position="37"/>
        <end position="67"/>
    </location>
</feature>
<organism evidence="2 3">
    <name type="scientific">Sporormia fimetaria CBS 119925</name>
    <dbReference type="NCBI Taxonomy" id="1340428"/>
    <lineage>
        <taxon>Eukaryota</taxon>
        <taxon>Fungi</taxon>
        <taxon>Dikarya</taxon>
        <taxon>Ascomycota</taxon>
        <taxon>Pezizomycotina</taxon>
        <taxon>Dothideomycetes</taxon>
        <taxon>Pleosporomycetidae</taxon>
        <taxon>Pleosporales</taxon>
        <taxon>Sporormiaceae</taxon>
        <taxon>Sporormia</taxon>
    </lineage>
</organism>
<dbReference type="Proteomes" id="UP000799440">
    <property type="component" value="Unassembled WGS sequence"/>
</dbReference>
<accession>A0A6A6VCW3</accession>
<protein>
    <submittedName>
        <fullName evidence="2">Uncharacterized protein</fullName>
    </submittedName>
</protein>
<dbReference type="EMBL" id="MU006575">
    <property type="protein sequence ID" value="KAF2746957.1"/>
    <property type="molecule type" value="Genomic_DNA"/>
</dbReference>
<keyword evidence="3" id="KW-1185">Reference proteome</keyword>
<feature type="region of interest" description="Disordered" evidence="1">
    <location>
        <begin position="1"/>
        <end position="96"/>
    </location>
</feature>
<proteinExistence type="predicted"/>